<name>A0A835UNU5_VANPL</name>
<organism evidence="1 2">
    <name type="scientific">Vanilla planifolia</name>
    <name type="common">Vanilla</name>
    <dbReference type="NCBI Taxonomy" id="51239"/>
    <lineage>
        <taxon>Eukaryota</taxon>
        <taxon>Viridiplantae</taxon>
        <taxon>Streptophyta</taxon>
        <taxon>Embryophyta</taxon>
        <taxon>Tracheophyta</taxon>
        <taxon>Spermatophyta</taxon>
        <taxon>Magnoliopsida</taxon>
        <taxon>Liliopsida</taxon>
        <taxon>Asparagales</taxon>
        <taxon>Orchidaceae</taxon>
        <taxon>Vanilloideae</taxon>
        <taxon>Vanilleae</taxon>
        <taxon>Vanilla</taxon>
    </lineage>
</organism>
<comment type="caution">
    <text evidence="1">The sequence shown here is derived from an EMBL/GenBank/DDBJ whole genome shotgun (WGS) entry which is preliminary data.</text>
</comment>
<accession>A0A835UNU5</accession>
<reference evidence="1 2" key="1">
    <citation type="journal article" date="2020" name="Nat. Food">
        <title>A phased Vanilla planifolia genome enables genetic improvement of flavour and production.</title>
        <authorList>
            <person name="Hasing T."/>
            <person name="Tang H."/>
            <person name="Brym M."/>
            <person name="Khazi F."/>
            <person name="Huang T."/>
            <person name="Chambers A.H."/>
        </authorList>
    </citation>
    <scope>NUCLEOTIDE SEQUENCE [LARGE SCALE GENOMIC DNA]</scope>
    <source>
        <tissue evidence="1">Leaf</tissue>
    </source>
</reference>
<keyword evidence="2" id="KW-1185">Reference proteome</keyword>
<dbReference type="AlphaFoldDB" id="A0A835UNU5"/>
<protein>
    <submittedName>
        <fullName evidence="1">Uncharacterized protein</fullName>
    </submittedName>
</protein>
<sequence length="145" mass="16799">MSGAMAGVVWDIVEKFQFEHSRLLGSKGKAYLKSILQYLKPFFIERVMKEIYSMKYSWVCFLRGLKSIGVIIRGKLVYNIFSRSGGVETTQDFSLLASSQALQIEYVMVPYRAYKVYKEDTFLEEFIWEKQIGLELSVLGCQHPQ</sequence>
<dbReference type="Proteomes" id="UP000636800">
    <property type="component" value="Unassembled WGS sequence"/>
</dbReference>
<gene>
    <name evidence="1" type="ORF">HPP92_016839</name>
</gene>
<dbReference type="EMBL" id="JADCNL010000008">
    <property type="protein sequence ID" value="KAG0470139.1"/>
    <property type="molecule type" value="Genomic_DNA"/>
</dbReference>
<dbReference type="OrthoDB" id="1601at2759"/>
<proteinExistence type="predicted"/>
<evidence type="ECO:0000313" key="2">
    <source>
        <dbReference type="Proteomes" id="UP000636800"/>
    </source>
</evidence>
<evidence type="ECO:0000313" key="1">
    <source>
        <dbReference type="EMBL" id="KAG0470139.1"/>
    </source>
</evidence>